<dbReference type="PANTHER" id="PTHR12832:SF11">
    <property type="entry name" value="LD23868P"/>
    <property type="match status" value="1"/>
</dbReference>
<dbReference type="InterPro" id="IPR008862">
    <property type="entry name" value="Tcp11"/>
</dbReference>
<feature type="compositionally biased region" description="Low complexity" evidence="2">
    <location>
        <begin position="586"/>
        <end position="603"/>
    </location>
</feature>
<evidence type="ECO:0000313" key="3">
    <source>
        <dbReference type="EMBL" id="KAG5170779.1"/>
    </source>
</evidence>
<dbReference type="EMBL" id="JAFIQS010000004">
    <property type="protein sequence ID" value="KAG5170779.1"/>
    <property type="molecule type" value="Genomic_DNA"/>
</dbReference>
<feature type="region of interest" description="Disordered" evidence="2">
    <location>
        <begin position="132"/>
        <end position="156"/>
    </location>
</feature>
<feature type="region of interest" description="Disordered" evidence="2">
    <location>
        <begin position="798"/>
        <end position="830"/>
    </location>
</feature>
<reference evidence="3" key="1">
    <citation type="submission" date="2021-02" db="EMBL/GenBank/DDBJ databases">
        <title>Psilocybe cubensis genome.</title>
        <authorList>
            <person name="Mckernan K.J."/>
            <person name="Crawford S."/>
            <person name="Trippe A."/>
            <person name="Kane L.T."/>
            <person name="Mclaughlin S."/>
        </authorList>
    </citation>
    <scope>NUCLEOTIDE SEQUENCE [LARGE SCALE GENOMIC DNA]</scope>
    <source>
        <strain evidence="3">MGC-MH-2018</strain>
    </source>
</reference>
<dbReference type="Pfam" id="PF05794">
    <property type="entry name" value="Tcp11"/>
    <property type="match status" value="1"/>
</dbReference>
<protein>
    <recommendedName>
        <fullName evidence="4">Tcp11-domain-containing protein</fullName>
    </recommendedName>
</protein>
<comment type="similarity">
    <text evidence="1">Belongs to the TCP11 family.</text>
</comment>
<feature type="compositionally biased region" description="Low complexity" evidence="2">
    <location>
        <begin position="562"/>
        <end position="572"/>
    </location>
</feature>
<dbReference type="GO" id="GO:0010737">
    <property type="term" value="P:protein kinase A signaling"/>
    <property type="evidence" value="ECO:0007669"/>
    <property type="project" value="TreeGrafter"/>
</dbReference>
<feature type="compositionally biased region" description="Pro residues" evidence="2">
    <location>
        <begin position="573"/>
        <end position="585"/>
    </location>
</feature>
<organism evidence="3">
    <name type="scientific">Psilocybe cubensis</name>
    <name type="common">Psychedelic mushroom</name>
    <name type="synonym">Stropharia cubensis</name>
    <dbReference type="NCBI Taxonomy" id="181762"/>
    <lineage>
        <taxon>Eukaryota</taxon>
        <taxon>Fungi</taxon>
        <taxon>Dikarya</taxon>
        <taxon>Basidiomycota</taxon>
        <taxon>Agaricomycotina</taxon>
        <taxon>Agaricomycetes</taxon>
        <taxon>Agaricomycetidae</taxon>
        <taxon>Agaricales</taxon>
        <taxon>Agaricineae</taxon>
        <taxon>Strophariaceae</taxon>
        <taxon>Psilocybe</taxon>
    </lineage>
</organism>
<proteinExistence type="inferred from homology"/>
<sequence>MDDLAHTTRKRKQDQDDCPDQQDQPTVPQDDHRDPNPIHTPRLPWLPAADADDHWASPTSPSVSSPLSASASSKRPRLDALDTKRPGPLPRTRSASTRAAAHHHKILPAPLTSGVRQGSDIEDIGIVSTADPGPSSGSLLRNHHHHHHHHNSASRTAPLYETYVVQKSASASSSSSPPDAVCSLSYEVPVPVPVQVPVQGPRSHYIPPVHLNSPRIPPSRPLINRSTLKELELDIILRNPVIRHDLLFDPGLQFRPRRKRERFERYWAAVWEELQTGCTCVTIDTRDESLHLPKICVCSRFRNGKELVSPPKSPAEQYMRIPGAEHLVTLRQTSRIPALLEEFLEVMVFVIQPLSNTAVYTDPSAIREQAQEHSAHAAYLRAIFDPELIAQELRHGVFDPAGLFRQIGDTLKHHCAPMRDGAVEEMVRMAQRPGLEAFKAVRTCLELLELMKLDIANHQLTQLRPWLLRNTGMFEVKAFKIRFGADASLHHTRRWLHAAHHSLLERPRPIFLSTSPSLSHPSSSLSHTSSTKYYKDLNRNQQIYLTALKGVVDLIFDAEASSSSSTSNSSSPPLSPVSPADPSPSPVCSSAPTSPTSPTSPSAGGFALPETLYLDKTRIQPLGQEAASATALYMFMLLFRQLVFNPGSDSSTSPLSQIRREKVVQADMVKLKREIKDIGPACLAGCLDASPSPSDSDASSKDAEQMKEVKEALVLQIAKRACETRRRLQHPVSHLASDASSTSATVAGGEAPDPALLGVAQRWAATNMRAGAPLATLLHRRMRDVVFDAVVCLAYPSPCSASSSSSSTPSTGIDLSSSATLSSASSSPMMATTPAQLGSVVQAAGMESVADEIRRVAEDAARLALIHLNTHLPLYEGDGFFPTT</sequence>
<feature type="compositionally biased region" description="Low complexity" evidence="2">
    <location>
        <begin position="56"/>
        <end position="73"/>
    </location>
</feature>
<feature type="compositionally biased region" description="Basic residues" evidence="2">
    <location>
        <begin position="141"/>
        <end position="152"/>
    </location>
</feature>
<accession>A0A8H8CN77</accession>
<feature type="region of interest" description="Disordered" evidence="2">
    <location>
        <begin position="1"/>
        <end position="116"/>
    </location>
</feature>
<evidence type="ECO:0000256" key="1">
    <source>
        <dbReference type="ARBA" id="ARBA00010954"/>
    </source>
</evidence>
<evidence type="ECO:0000256" key="2">
    <source>
        <dbReference type="SAM" id="MobiDB-lite"/>
    </source>
</evidence>
<gene>
    <name evidence="3" type="ORF">JR316_005170</name>
</gene>
<name>A0A8H8CN77_PSICU</name>
<evidence type="ECO:0008006" key="4">
    <source>
        <dbReference type="Google" id="ProtNLM"/>
    </source>
</evidence>
<dbReference type="PANTHER" id="PTHR12832">
    <property type="entry name" value="TESTIS-SPECIFIC PROTEIN PBS13 T-COMPLEX 11"/>
    <property type="match status" value="1"/>
</dbReference>
<comment type="caution">
    <text evidence="3">The sequence shown here is derived from an EMBL/GenBank/DDBJ whole genome shotgun (WGS) entry which is preliminary data.</text>
</comment>
<dbReference type="AlphaFoldDB" id="A0A8H8CN77"/>
<dbReference type="OrthoDB" id="276323at2759"/>
<feature type="region of interest" description="Disordered" evidence="2">
    <location>
        <begin position="562"/>
        <end position="604"/>
    </location>
</feature>
<feature type="compositionally biased region" description="Basic and acidic residues" evidence="2">
    <location>
        <begin position="76"/>
        <end position="85"/>
    </location>
</feature>